<organism evidence="3 4">
    <name type="scientific">Pseudolysobacter antarcticus</name>
    <dbReference type="NCBI Taxonomy" id="2511995"/>
    <lineage>
        <taxon>Bacteria</taxon>
        <taxon>Pseudomonadati</taxon>
        <taxon>Pseudomonadota</taxon>
        <taxon>Gammaproteobacteria</taxon>
        <taxon>Lysobacterales</taxon>
        <taxon>Rhodanobacteraceae</taxon>
        <taxon>Pseudolysobacter</taxon>
    </lineage>
</organism>
<reference evidence="3 4" key="1">
    <citation type="submission" date="2019-01" db="EMBL/GenBank/DDBJ databases">
        <title>Pseudolysobacter antarctica gen. nov., sp. nov., isolated from Fildes Peninsula, Antarctica.</title>
        <authorList>
            <person name="Wei Z."/>
            <person name="Peng F."/>
        </authorList>
    </citation>
    <scope>NUCLEOTIDE SEQUENCE [LARGE SCALE GENOMIC DNA]</scope>
    <source>
        <strain evidence="3 4">AQ6-296</strain>
    </source>
</reference>
<dbReference type="AlphaFoldDB" id="A0A411HLC3"/>
<protein>
    <recommendedName>
        <fullName evidence="5">IPTL-CTERM sorting domain-containing protein</fullName>
    </recommendedName>
</protein>
<feature type="transmembrane region" description="Helical" evidence="1">
    <location>
        <begin position="216"/>
        <end position="236"/>
    </location>
</feature>
<evidence type="ECO:0000256" key="2">
    <source>
        <dbReference type="SAM" id="SignalP"/>
    </source>
</evidence>
<feature type="chain" id="PRO_5019193631" description="IPTL-CTERM sorting domain-containing protein" evidence="2">
    <location>
        <begin position="16"/>
        <end position="241"/>
    </location>
</feature>
<keyword evidence="1" id="KW-0812">Transmembrane</keyword>
<accession>A0A411HLC3</accession>
<dbReference type="Proteomes" id="UP000291562">
    <property type="component" value="Chromosome"/>
</dbReference>
<keyword evidence="2" id="KW-0732">Signal</keyword>
<evidence type="ECO:0008006" key="5">
    <source>
        <dbReference type="Google" id="ProtNLM"/>
    </source>
</evidence>
<keyword evidence="1" id="KW-1133">Transmembrane helix</keyword>
<gene>
    <name evidence="3" type="ORF">ELE36_13500</name>
</gene>
<keyword evidence="4" id="KW-1185">Reference proteome</keyword>
<name>A0A411HLC3_9GAMM</name>
<keyword evidence="1" id="KW-0472">Membrane</keyword>
<evidence type="ECO:0000313" key="3">
    <source>
        <dbReference type="EMBL" id="QBB71288.1"/>
    </source>
</evidence>
<dbReference type="KEGG" id="xbc:ELE36_13500"/>
<sequence length="241" mass="24017">MLFGALLFSSAPLLAQVVVPASASFSLNGGSIDLAGSNLQVAGTFDVAAGAIQNAANIGILAGGAINGGSGTITLFGDFSNVGSFTAGSSHVNFVDGALAQSNITGNTTFANLSFVSLTGKSYVFGVGSTQSIQSQLQILGTAGFGIQIKSSTAGQVAFINLLAGGTQDINYVGVSNVHAIGIHLAPSLTNDGGTGDSFGWFAAVAPTVATPIPTLSFGMLLLLALAFSGMAFAALRRSFK</sequence>
<feature type="signal peptide" evidence="2">
    <location>
        <begin position="1"/>
        <end position="15"/>
    </location>
</feature>
<dbReference type="OrthoDB" id="5961152at2"/>
<dbReference type="EMBL" id="CP035704">
    <property type="protein sequence ID" value="QBB71288.1"/>
    <property type="molecule type" value="Genomic_DNA"/>
</dbReference>
<proteinExistence type="predicted"/>
<evidence type="ECO:0000256" key="1">
    <source>
        <dbReference type="SAM" id="Phobius"/>
    </source>
</evidence>
<evidence type="ECO:0000313" key="4">
    <source>
        <dbReference type="Proteomes" id="UP000291562"/>
    </source>
</evidence>
<dbReference type="RefSeq" id="WP_129834144.1">
    <property type="nucleotide sequence ID" value="NZ_CP035704.1"/>
</dbReference>